<dbReference type="InterPro" id="IPR001304">
    <property type="entry name" value="C-type_lectin-like"/>
</dbReference>
<sequence length="171" mass="18661">MVVSTRVSPVTVGLCIMLCLMAATVHGGEVDGMEQGDDGGHCPDGYILNDESCYRLEESSKTFTEALDTCRREGGQLVTIDSSEENDVVTELLLDARQPSTEWAWIGLTDRETEGEFRWLGSSDPPSFTDMSPVIGNDDTVDCVLITPEFGWAPLYCDGYAAFVCETSVIK</sequence>
<comment type="caution">
    <text evidence="3">The sequence shown here is derived from an EMBL/GenBank/DDBJ whole genome shotgun (WGS) entry which is preliminary data.</text>
</comment>
<organism evidence="3 4">
    <name type="scientific">Littorina saxatilis</name>
    <dbReference type="NCBI Taxonomy" id="31220"/>
    <lineage>
        <taxon>Eukaryota</taxon>
        <taxon>Metazoa</taxon>
        <taxon>Spiralia</taxon>
        <taxon>Lophotrochozoa</taxon>
        <taxon>Mollusca</taxon>
        <taxon>Gastropoda</taxon>
        <taxon>Caenogastropoda</taxon>
        <taxon>Littorinimorpha</taxon>
        <taxon>Littorinoidea</taxon>
        <taxon>Littorinidae</taxon>
        <taxon>Littorina</taxon>
    </lineage>
</organism>
<dbReference type="Proteomes" id="UP001374579">
    <property type="component" value="Unassembled WGS sequence"/>
</dbReference>
<dbReference type="InterPro" id="IPR050111">
    <property type="entry name" value="C-type_lectin/snaclec_domain"/>
</dbReference>
<evidence type="ECO:0000313" key="3">
    <source>
        <dbReference type="EMBL" id="KAK7105213.1"/>
    </source>
</evidence>
<dbReference type="InterPro" id="IPR016187">
    <property type="entry name" value="CTDL_fold"/>
</dbReference>
<keyword evidence="4" id="KW-1185">Reference proteome</keyword>
<name>A0AAN9GDN9_9CAEN</name>
<feature type="signal peptide" evidence="1">
    <location>
        <begin position="1"/>
        <end position="27"/>
    </location>
</feature>
<protein>
    <recommendedName>
        <fullName evidence="2">C-type lectin domain-containing protein</fullName>
    </recommendedName>
</protein>
<dbReference type="CDD" id="cd00037">
    <property type="entry name" value="CLECT"/>
    <property type="match status" value="1"/>
</dbReference>
<dbReference type="EMBL" id="JBAMIC010000007">
    <property type="protein sequence ID" value="KAK7105213.1"/>
    <property type="molecule type" value="Genomic_DNA"/>
</dbReference>
<evidence type="ECO:0000313" key="4">
    <source>
        <dbReference type="Proteomes" id="UP001374579"/>
    </source>
</evidence>
<dbReference type="Gene3D" id="3.10.100.10">
    <property type="entry name" value="Mannose-Binding Protein A, subunit A"/>
    <property type="match status" value="1"/>
</dbReference>
<accession>A0AAN9GDN9</accession>
<dbReference type="SUPFAM" id="SSF56436">
    <property type="entry name" value="C-type lectin-like"/>
    <property type="match status" value="1"/>
</dbReference>
<dbReference type="AlphaFoldDB" id="A0AAN9GDN9"/>
<dbReference type="PROSITE" id="PS50041">
    <property type="entry name" value="C_TYPE_LECTIN_2"/>
    <property type="match status" value="1"/>
</dbReference>
<evidence type="ECO:0000259" key="2">
    <source>
        <dbReference type="PROSITE" id="PS50041"/>
    </source>
</evidence>
<proteinExistence type="predicted"/>
<dbReference type="InterPro" id="IPR016186">
    <property type="entry name" value="C-type_lectin-like/link_sf"/>
</dbReference>
<dbReference type="SMART" id="SM00034">
    <property type="entry name" value="CLECT"/>
    <property type="match status" value="1"/>
</dbReference>
<dbReference type="Pfam" id="PF00059">
    <property type="entry name" value="Lectin_C"/>
    <property type="match status" value="1"/>
</dbReference>
<feature type="chain" id="PRO_5042926169" description="C-type lectin domain-containing protein" evidence="1">
    <location>
        <begin position="28"/>
        <end position="171"/>
    </location>
</feature>
<evidence type="ECO:0000256" key="1">
    <source>
        <dbReference type="SAM" id="SignalP"/>
    </source>
</evidence>
<reference evidence="3 4" key="1">
    <citation type="submission" date="2024-02" db="EMBL/GenBank/DDBJ databases">
        <title>Chromosome-scale genome assembly of the rough periwinkle Littorina saxatilis.</title>
        <authorList>
            <person name="De Jode A."/>
            <person name="Faria R."/>
            <person name="Formenti G."/>
            <person name="Sims Y."/>
            <person name="Smith T.P."/>
            <person name="Tracey A."/>
            <person name="Wood J.M.D."/>
            <person name="Zagrodzka Z.B."/>
            <person name="Johannesson K."/>
            <person name="Butlin R.K."/>
            <person name="Leder E.H."/>
        </authorList>
    </citation>
    <scope>NUCLEOTIDE SEQUENCE [LARGE SCALE GENOMIC DNA]</scope>
    <source>
        <strain evidence="3">Snail1</strain>
        <tissue evidence="3">Muscle</tissue>
    </source>
</reference>
<feature type="domain" description="C-type lectin" evidence="2">
    <location>
        <begin position="49"/>
        <end position="166"/>
    </location>
</feature>
<dbReference type="PANTHER" id="PTHR22803">
    <property type="entry name" value="MANNOSE, PHOSPHOLIPASE, LECTIN RECEPTOR RELATED"/>
    <property type="match status" value="1"/>
</dbReference>
<keyword evidence="1" id="KW-0732">Signal</keyword>
<gene>
    <name evidence="3" type="ORF">V1264_016620</name>
</gene>